<dbReference type="Pfam" id="PF00293">
    <property type="entry name" value="NUDIX"/>
    <property type="match status" value="1"/>
</dbReference>
<protein>
    <recommendedName>
        <fullName evidence="4">Nudix hydrolase domain-containing protein</fullName>
    </recommendedName>
</protein>
<dbReference type="Gene3D" id="3.90.79.10">
    <property type="entry name" value="Nucleoside Triphosphate Pyrophosphohydrolase"/>
    <property type="match status" value="1"/>
</dbReference>
<comment type="cofactor">
    <cofactor evidence="1">
        <name>Mg(2+)</name>
        <dbReference type="ChEBI" id="CHEBI:18420"/>
    </cofactor>
</comment>
<dbReference type="PRINTS" id="PR00502">
    <property type="entry name" value="NUDIXFAMILY"/>
</dbReference>
<dbReference type="InterPro" id="IPR020084">
    <property type="entry name" value="NUDIX_hydrolase_CS"/>
</dbReference>
<evidence type="ECO:0000256" key="3">
    <source>
        <dbReference type="RuleBase" id="RU003476"/>
    </source>
</evidence>
<dbReference type="AlphaFoldDB" id="A0A2M7AP35"/>
<dbReference type="Proteomes" id="UP000229916">
    <property type="component" value="Unassembled WGS sequence"/>
</dbReference>
<evidence type="ECO:0000259" key="4">
    <source>
        <dbReference type="PROSITE" id="PS51462"/>
    </source>
</evidence>
<comment type="similarity">
    <text evidence="3">Belongs to the Nudix hydrolase family.</text>
</comment>
<feature type="domain" description="Nudix hydrolase" evidence="4">
    <location>
        <begin position="12"/>
        <end position="151"/>
    </location>
</feature>
<dbReference type="PANTHER" id="PTHR43046">
    <property type="entry name" value="GDP-MANNOSE MANNOSYL HYDROLASE"/>
    <property type="match status" value="1"/>
</dbReference>
<accession>A0A2M7AP35</accession>
<reference evidence="6" key="1">
    <citation type="submission" date="2017-09" db="EMBL/GenBank/DDBJ databases">
        <title>Depth-based differentiation of microbial function through sediment-hosted aquifers and enrichment of novel symbionts in the deep terrestrial subsurface.</title>
        <authorList>
            <person name="Probst A.J."/>
            <person name="Ladd B."/>
            <person name="Jarett J.K."/>
            <person name="Geller-Mcgrath D.E."/>
            <person name="Sieber C.M.K."/>
            <person name="Emerson J.B."/>
            <person name="Anantharaman K."/>
            <person name="Thomas B.C."/>
            <person name="Malmstrom R."/>
            <person name="Stieglmeier M."/>
            <person name="Klingl A."/>
            <person name="Woyke T."/>
            <person name="Ryan C.M."/>
            <person name="Banfield J.F."/>
        </authorList>
    </citation>
    <scope>NUCLEOTIDE SEQUENCE [LARGE SCALE GENOMIC DNA]</scope>
</reference>
<organism evidence="5 6">
    <name type="scientific">candidate division WWE3 bacterium CG06_land_8_20_14_3_00_42_16</name>
    <dbReference type="NCBI Taxonomy" id="1975083"/>
    <lineage>
        <taxon>Bacteria</taxon>
        <taxon>Katanobacteria</taxon>
    </lineage>
</organism>
<dbReference type="PROSITE" id="PS51462">
    <property type="entry name" value="NUDIX"/>
    <property type="match status" value="1"/>
</dbReference>
<dbReference type="InterPro" id="IPR015797">
    <property type="entry name" value="NUDIX_hydrolase-like_dom_sf"/>
</dbReference>
<comment type="caution">
    <text evidence="5">The sequence shown here is derived from an EMBL/GenBank/DDBJ whole genome shotgun (WGS) entry which is preliminary data.</text>
</comment>
<evidence type="ECO:0000256" key="1">
    <source>
        <dbReference type="ARBA" id="ARBA00001946"/>
    </source>
</evidence>
<keyword evidence="2 3" id="KW-0378">Hydrolase</keyword>
<dbReference type="PANTHER" id="PTHR43046:SF14">
    <property type="entry name" value="MUTT_NUDIX FAMILY PROTEIN"/>
    <property type="match status" value="1"/>
</dbReference>
<proteinExistence type="inferred from homology"/>
<dbReference type="PROSITE" id="PS00893">
    <property type="entry name" value="NUDIX_BOX"/>
    <property type="match status" value="1"/>
</dbReference>
<evidence type="ECO:0000313" key="6">
    <source>
        <dbReference type="Proteomes" id="UP000229916"/>
    </source>
</evidence>
<evidence type="ECO:0000256" key="2">
    <source>
        <dbReference type="ARBA" id="ARBA00022801"/>
    </source>
</evidence>
<dbReference type="GO" id="GO:0016787">
    <property type="term" value="F:hydrolase activity"/>
    <property type="evidence" value="ECO:0007669"/>
    <property type="project" value="UniProtKB-KW"/>
</dbReference>
<name>A0A2M7AP35_UNCKA</name>
<dbReference type="EMBL" id="PEWD01000024">
    <property type="protein sequence ID" value="PIU69159.1"/>
    <property type="molecule type" value="Genomic_DNA"/>
</dbReference>
<sequence length="159" mass="18211">MLVNQEGKMEECYHLGIKAIIRNKEGEILLLQVNKATLKQYTGSSYWDLPGGRVQRGEKVEETLRRELFEETGITRIKAMYPFSMDLTEIRIPNQKGEIGLILATYLCEVDIIPKIRLNTENVAANWFLPTEAARLLSVKFPLSLTEKIRSLNSDCHWG</sequence>
<dbReference type="InterPro" id="IPR020476">
    <property type="entry name" value="Nudix_hydrolase"/>
</dbReference>
<dbReference type="SUPFAM" id="SSF55811">
    <property type="entry name" value="Nudix"/>
    <property type="match status" value="1"/>
</dbReference>
<dbReference type="CDD" id="cd02883">
    <property type="entry name" value="NUDIX_Hydrolase"/>
    <property type="match status" value="1"/>
</dbReference>
<gene>
    <name evidence="5" type="ORF">COS81_01120</name>
</gene>
<dbReference type="InterPro" id="IPR000086">
    <property type="entry name" value="NUDIX_hydrolase_dom"/>
</dbReference>
<evidence type="ECO:0000313" key="5">
    <source>
        <dbReference type="EMBL" id="PIU69159.1"/>
    </source>
</evidence>